<gene>
    <name evidence="11" type="ORF">SOCEGT47_052840</name>
</gene>
<dbReference type="RefSeq" id="WP_129351220.1">
    <property type="nucleotide sequence ID" value="NZ_CP012670.1"/>
</dbReference>
<keyword evidence="4 9" id="KW-0812">Transmembrane</keyword>
<dbReference type="GO" id="GO:0005886">
    <property type="term" value="C:plasma membrane"/>
    <property type="evidence" value="ECO:0007669"/>
    <property type="project" value="UniProtKB-SubCell"/>
</dbReference>
<dbReference type="AlphaFoldDB" id="A0A4P2Q5Q2"/>
<accession>A0A4P2Q5Q2</accession>
<dbReference type="InterPro" id="IPR045324">
    <property type="entry name" value="Small_multidrug_res"/>
</dbReference>
<dbReference type="PANTHER" id="PTHR30561">
    <property type="entry name" value="SMR FAMILY PROTON-DEPENDENT DRUG EFFLUX TRANSPORTER SUGE"/>
    <property type="match status" value="1"/>
</dbReference>
<proteinExistence type="inferred from homology"/>
<comment type="similarity">
    <text evidence="7">Belongs to the drug/metabolite transporter (DMT) superfamily. Small multidrug resistance (SMR) (TC 2.A.7.1) family. Gdx/SugE subfamily.</text>
</comment>
<dbReference type="EMBL" id="CP012670">
    <property type="protein sequence ID" value="AUX24745.1"/>
    <property type="molecule type" value="Genomic_DNA"/>
</dbReference>
<evidence type="ECO:0000256" key="6">
    <source>
        <dbReference type="ARBA" id="ARBA00023136"/>
    </source>
</evidence>
<sequence length="105" mass="10799">MSWLMLVLAGLLEVCWAVGLKYTQGFTRPLPSALTIAALVVSVYLLSVAARTLPIGTAYAVWVGIGAFGAAVAGIVLFGDPSTPARLGFLGLLVLAILGLKLSSP</sequence>
<name>A0A4P2Q5Q2_SORCE</name>
<dbReference type="PANTHER" id="PTHR30561:SF0">
    <property type="entry name" value="GUANIDINIUM EXPORTER"/>
    <property type="match status" value="1"/>
</dbReference>
<dbReference type="Gene3D" id="1.10.3730.20">
    <property type="match status" value="1"/>
</dbReference>
<dbReference type="InterPro" id="IPR000390">
    <property type="entry name" value="Small_drug/metabolite_transptr"/>
</dbReference>
<dbReference type="InterPro" id="IPR037185">
    <property type="entry name" value="EmrE-like"/>
</dbReference>
<protein>
    <recommendedName>
        <fullName evidence="8">Guanidinium exporter</fullName>
    </recommendedName>
</protein>
<evidence type="ECO:0000256" key="8">
    <source>
        <dbReference type="ARBA" id="ARBA00039168"/>
    </source>
</evidence>
<evidence type="ECO:0000313" key="11">
    <source>
        <dbReference type="EMBL" id="AUX24745.1"/>
    </source>
</evidence>
<dbReference type="GO" id="GO:0022857">
    <property type="term" value="F:transmembrane transporter activity"/>
    <property type="evidence" value="ECO:0007669"/>
    <property type="project" value="InterPro"/>
</dbReference>
<dbReference type="OrthoDB" id="9808638at2"/>
<dbReference type="FunFam" id="1.10.3730.20:FF:000001">
    <property type="entry name" value="Quaternary ammonium compound resistance transporter SugE"/>
    <property type="match status" value="1"/>
</dbReference>
<dbReference type="Proteomes" id="UP000295781">
    <property type="component" value="Chromosome"/>
</dbReference>
<evidence type="ECO:0000256" key="7">
    <source>
        <dbReference type="ARBA" id="ARBA00038151"/>
    </source>
</evidence>
<dbReference type="Pfam" id="PF00893">
    <property type="entry name" value="Multi_Drug_Res"/>
    <property type="match status" value="1"/>
</dbReference>
<evidence type="ECO:0000256" key="5">
    <source>
        <dbReference type="ARBA" id="ARBA00022989"/>
    </source>
</evidence>
<feature type="transmembrane region" description="Helical" evidence="10">
    <location>
        <begin position="57"/>
        <end position="79"/>
    </location>
</feature>
<dbReference type="GO" id="GO:1990961">
    <property type="term" value="P:xenobiotic detoxification by transmembrane export across the plasma membrane"/>
    <property type="evidence" value="ECO:0007669"/>
    <property type="project" value="UniProtKB-ARBA"/>
</dbReference>
<keyword evidence="5 10" id="KW-1133">Transmembrane helix</keyword>
<evidence type="ECO:0000256" key="10">
    <source>
        <dbReference type="SAM" id="Phobius"/>
    </source>
</evidence>
<evidence type="ECO:0000256" key="1">
    <source>
        <dbReference type="ARBA" id="ARBA00004651"/>
    </source>
</evidence>
<feature type="transmembrane region" description="Helical" evidence="10">
    <location>
        <begin position="33"/>
        <end position="50"/>
    </location>
</feature>
<feature type="transmembrane region" description="Helical" evidence="10">
    <location>
        <begin position="85"/>
        <end position="103"/>
    </location>
</feature>
<dbReference type="NCBIfam" id="NF008512">
    <property type="entry name" value="PRK11431.1"/>
    <property type="match status" value="1"/>
</dbReference>
<evidence type="ECO:0000256" key="2">
    <source>
        <dbReference type="ARBA" id="ARBA00022448"/>
    </source>
</evidence>
<keyword evidence="2" id="KW-0813">Transport</keyword>
<dbReference type="SUPFAM" id="SSF103481">
    <property type="entry name" value="Multidrug resistance efflux transporter EmrE"/>
    <property type="match status" value="1"/>
</dbReference>
<keyword evidence="6 10" id="KW-0472">Membrane</keyword>
<evidence type="ECO:0000256" key="3">
    <source>
        <dbReference type="ARBA" id="ARBA00022475"/>
    </source>
</evidence>
<comment type="subcellular location">
    <subcellularLocation>
        <location evidence="1 9">Cell membrane</location>
        <topology evidence="1 9">Multi-pass membrane protein</topology>
    </subcellularLocation>
</comment>
<evidence type="ECO:0000313" key="12">
    <source>
        <dbReference type="Proteomes" id="UP000295781"/>
    </source>
</evidence>
<reference evidence="11 12" key="1">
    <citation type="submission" date="2015-09" db="EMBL/GenBank/DDBJ databases">
        <title>Sorangium comparison.</title>
        <authorList>
            <person name="Zaburannyi N."/>
            <person name="Bunk B."/>
            <person name="Overmann J."/>
            <person name="Mueller R."/>
        </authorList>
    </citation>
    <scope>NUCLEOTIDE SEQUENCE [LARGE SCALE GENOMIC DNA]</scope>
    <source>
        <strain evidence="11 12">So ceGT47</strain>
    </source>
</reference>
<evidence type="ECO:0000256" key="4">
    <source>
        <dbReference type="ARBA" id="ARBA00022692"/>
    </source>
</evidence>
<evidence type="ECO:0000256" key="9">
    <source>
        <dbReference type="RuleBase" id="RU003942"/>
    </source>
</evidence>
<keyword evidence="3" id="KW-1003">Cell membrane</keyword>
<organism evidence="11 12">
    <name type="scientific">Sorangium cellulosum</name>
    <name type="common">Polyangium cellulosum</name>
    <dbReference type="NCBI Taxonomy" id="56"/>
    <lineage>
        <taxon>Bacteria</taxon>
        <taxon>Pseudomonadati</taxon>
        <taxon>Myxococcota</taxon>
        <taxon>Polyangia</taxon>
        <taxon>Polyangiales</taxon>
        <taxon>Polyangiaceae</taxon>
        <taxon>Sorangium</taxon>
    </lineage>
</organism>